<evidence type="ECO:0000256" key="1">
    <source>
        <dbReference type="SAM" id="Phobius"/>
    </source>
</evidence>
<keyword evidence="1" id="KW-0812">Transmembrane</keyword>
<proteinExistence type="predicted"/>
<keyword evidence="1" id="KW-0472">Membrane</keyword>
<evidence type="ECO:0000313" key="2">
    <source>
        <dbReference type="EMBL" id="CAE0822469.1"/>
    </source>
</evidence>
<dbReference type="EMBL" id="HBJA01097270">
    <property type="protein sequence ID" value="CAE0822469.1"/>
    <property type="molecule type" value="Transcribed_RNA"/>
</dbReference>
<dbReference type="EMBL" id="HBJA01097271">
    <property type="protein sequence ID" value="CAE0822470.1"/>
    <property type="molecule type" value="Transcribed_RNA"/>
</dbReference>
<gene>
    <name evidence="2" type="ORF">EGYM00163_LOCUS33670</name>
    <name evidence="3" type="ORF">EGYM00163_LOCUS33671</name>
</gene>
<feature type="transmembrane region" description="Helical" evidence="1">
    <location>
        <begin position="6"/>
        <end position="26"/>
    </location>
</feature>
<sequence>MTGVCILYAYACMPLQLCVCVCAVLGRANRGIPYCGLQSHTTLCEFDPTLAFVQSRLKRSPWGHVHFNLVFISYHWTDEVTIQQHTSACCALWCDRWTPFCPPGSGLP</sequence>
<reference evidence="3" key="1">
    <citation type="submission" date="2021-01" db="EMBL/GenBank/DDBJ databases">
        <authorList>
            <person name="Corre E."/>
            <person name="Pelletier E."/>
            <person name="Niang G."/>
            <person name="Scheremetjew M."/>
            <person name="Finn R."/>
            <person name="Kale V."/>
            <person name="Holt S."/>
            <person name="Cochrane G."/>
            <person name="Meng A."/>
            <person name="Brown T."/>
            <person name="Cohen L."/>
        </authorList>
    </citation>
    <scope>NUCLEOTIDE SEQUENCE</scope>
    <source>
        <strain evidence="3">CCMP1594</strain>
    </source>
</reference>
<dbReference type="AlphaFoldDB" id="A0A6T2DB22"/>
<name>A0A6T2DB22_9EUGL</name>
<accession>A0A6T2DB22</accession>
<organism evidence="3">
    <name type="scientific">Eutreptiella gymnastica</name>
    <dbReference type="NCBI Taxonomy" id="73025"/>
    <lineage>
        <taxon>Eukaryota</taxon>
        <taxon>Discoba</taxon>
        <taxon>Euglenozoa</taxon>
        <taxon>Euglenida</taxon>
        <taxon>Spirocuta</taxon>
        <taxon>Euglenophyceae</taxon>
        <taxon>Eutreptiales</taxon>
        <taxon>Eutreptiaceae</taxon>
        <taxon>Eutreptiella</taxon>
    </lineage>
</organism>
<evidence type="ECO:0000313" key="3">
    <source>
        <dbReference type="EMBL" id="CAE0822470.1"/>
    </source>
</evidence>
<protein>
    <submittedName>
        <fullName evidence="3">Uncharacterized protein</fullName>
    </submittedName>
</protein>
<keyword evidence="1" id="KW-1133">Transmembrane helix</keyword>